<protein>
    <submittedName>
        <fullName evidence="1">Uncharacterized protein</fullName>
    </submittedName>
</protein>
<dbReference type="EMBL" id="CP094358">
    <property type="protein sequence ID" value="UOB17237.1"/>
    <property type="molecule type" value="Genomic_DNA"/>
</dbReference>
<sequence>MDIQSRKIEFIQEFLKIQSEEAISRLETLLRKERENTNSEEFSPMTEEQLNKRIEQSELDFKNNRFKSSAELLTKFK</sequence>
<name>A0A9E6ZKA2_9FLAO</name>
<evidence type="ECO:0000313" key="2">
    <source>
        <dbReference type="Proteomes" id="UP000831290"/>
    </source>
</evidence>
<proteinExistence type="predicted"/>
<dbReference type="Proteomes" id="UP000831290">
    <property type="component" value="Chromosome"/>
</dbReference>
<evidence type="ECO:0000313" key="1">
    <source>
        <dbReference type="EMBL" id="UOB17237.1"/>
    </source>
</evidence>
<dbReference type="KEGG" id="fbm:MQE35_16060"/>
<dbReference type="RefSeq" id="WP_255842548.1">
    <property type="nucleotide sequence ID" value="NZ_CP094358.1"/>
</dbReference>
<reference evidence="1" key="1">
    <citation type="submission" date="2022-03" db="EMBL/GenBank/DDBJ databases">
        <title>Description of Abyssus ytuae gen. nov., sp. nov., a novel member of the family Flavobacteriaceae isolated from the sediment of Mariana Trench.</title>
        <authorList>
            <person name="Zhang J."/>
            <person name="Xu X."/>
        </authorList>
    </citation>
    <scope>NUCLEOTIDE SEQUENCE</scope>
    <source>
        <strain evidence="1">MT3330</strain>
    </source>
</reference>
<dbReference type="AlphaFoldDB" id="A0A9E6ZKA2"/>
<accession>A0A9E6ZKA2</accession>
<organism evidence="1 2">
    <name type="scientific">Abyssalbus ytuae</name>
    <dbReference type="NCBI Taxonomy" id="2926907"/>
    <lineage>
        <taxon>Bacteria</taxon>
        <taxon>Pseudomonadati</taxon>
        <taxon>Bacteroidota</taxon>
        <taxon>Flavobacteriia</taxon>
        <taxon>Flavobacteriales</taxon>
        <taxon>Flavobacteriaceae</taxon>
        <taxon>Abyssalbus</taxon>
    </lineage>
</organism>
<gene>
    <name evidence="1" type="ORF">MQE35_16060</name>
</gene>
<keyword evidence="2" id="KW-1185">Reference proteome</keyword>